<feature type="transmembrane region" description="Helical" evidence="6">
    <location>
        <begin position="95"/>
        <end position="116"/>
    </location>
</feature>
<gene>
    <name evidence="8" type="ORF">GRI36_00015</name>
</gene>
<evidence type="ECO:0000256" key="2">
    <source>
        <dbReference type="ARBA" id="ARBA00022475"/>
    </source>
</evidence>
<comment type="caution">
    <text evidence="8">The sequence shown here is derived from an EMBL/GenBank/DDBJ whole genome shotgun (WGS) entry which is preliminary data.</text>
</comment>
<dbReference type="InterPro" id="IPR000045">
    <property type="entry name" value="Prepilin_IV_endopep_pep"/>
</dbReference>
<evidence type="ECO:0000313" key="9">
    <source>
        <dbReference type="Proteomes" id="UP000468943"/>
    </source>
</evidence>
<proteinExistence type="predicted"/>
<evidence type="ECO:0000256" key="5">
    <source>
        <dbReference type="ARBA" id="ARBA00023136"/>
    </source>
</evidence>
<dbReference type="GO" id="GO:0004190">
    <property type="term" value="F:aspartic-type endopeptidase activity"/>
    <property type="evidence" value="ECO:0007669"/>
    <property type="project" value="InterPro"/>
</dbReference>
<keyword evidence="2" id="KW-1003">Cell membrane</keyword>
<feature type="domain" description="Prepilin type IV endopeptidase peptidase" evidence="7">
    <location>
        <begin position="10"/>
        <end position="110"/>
    </location>
</feature>
<comment type="subcellular location">
    <subcellularLocation>
        <location evidence="1">Cell membrane</location>
        <topology evidence="1">Multi-pass membrane protein</topology>
    </subcellularLocation>
</comment>
<feature type="transmembrane region" description="Helical" evidence="6">
    <location>
        <begin position="128"/>
        <end position="148"/>
    </location>
</feature>
<dbReference type="AlphaFoldDB" id="A0A6I4SI69"/>
<dbReference type="PANTHER" id="PTHR36506">
    <property type="entry name" value="PREFLAGELLIN PEPTIDASE"/>
    <property type="match status" value="1"/>
</dbReference>
<dbReference type="EMBL" id="WTYS01000001">
    <property type="protein sequence ID" value="MXO55255.1"/>
    <property type="molecule type" value="Genomic_DNA"/>
</dbReference>
<dbReference type="GO" id="GO:0005886">
    <property type="term" value="C:plasma membrane"/>
    <property type="evidence" value="ECO:0007669"/>
    <property type="project" value="UniProtKB-SubCell"/>
</dbReference>
<evidence type="ECO:0000259" key="7">
    <source>
        <dbReference type="Pfam" id="PF01478"/>
    </source>
</evidence>
<dbReference type="PANTHER" id="PTHR36506:SF1">
    <property type="entry name" value="PREFLAGELLIN PEPTIDASE"/>
    <property type="match status" value="1"/>
</dbReference>
<dbReference type="Pfam" id="PF01478">
    <property type="entry name" value="Peptidase_A24"/>
    <property type="match status" value="1"/>
</dbReference>
<evidence type="ECO:0000256" key="6">
    <source>
        <dbReference type="SAM" id="Phobius"/>
    </source>
</evidence>
<evidence type="ECO:0000256" key="3">
    <source>
        <dbReference type="ARBA" id="ARBA00022692"/>
    </source>
</evidence>
<sequence>MTPFYAALPFACLLAFASWTDIKSRRIPNLVSAITFLLGMAWAVNSPGWEPSLYHLAHFGVALLIGMALFGLGFWGGGDGKFYAAVAAWFALPDFFRLMFMISLSGLLLLLVMFGMRKFGRLEKGAGSVPYGVAISAGAFATFCFVHFRAGLW</sequence>
<dbReference type="Gene3D" id="1.20.120.1220">
    <property type="match status" value="1"/>
</dbReference>
<protein>
    <submittedName>
        <fullName evidence="8">Peptidase A24</fullName>
    </submittedName>
</protein>
<evidence type="ECO:0000256" key="1">
    <source>
        <dbReference type="ARBA" id="ARBA00004651"/>
    </source>
</evidence>
<dbReference type="InterPro" id="IPR052218">
    <property type="entry name" value="Preflagellin_Peptidase"/>
</dbReference>
<feature type="transmembrane region" description="Helical" evidence="6">
    <location>
        <begin position="27"/>
        <end position="44"/>
    </location>
</feature>
<organism evidence="8 9">
    <name type="scientific">Pontixanthobacter gangjinensis</name>
    <dbReference type="NCBI Taxonomy" id="1028742"/>
    <lineage>
        <taxon>Bacteria</taxon>
        <taxon>Pseudomonadati</taxon>
        <taxon>Pseudomonadota</taxon>
        <taxon>Alphaproteobacteria</taxon>
        <taxon>Sphingomonadales</taxon>
        <taxon>Erythrobacteraceae</taxon>
        <taxon>Pontixanthobacter</taxon>
    </lineage>
</organism>
<dbReference type="Proteomes" id="UP000468943">
    <property type="component" value="Unassembled WGS sequence"/>
</dbReference>
<keyword evidence="4 6" id="KW-1133">Transmembrane helix</keyword>
<keyword evidence="5 6" id="KW-0472">Membrane</keyword>
<keyword evidence="9" id="KW-1185">Reference proteome</keyword>
<name>A0A6I4SI69_9SPHN</name>
<evidence type="ECO:0000313" key="8">
    <source>
        <dbReference type="EMBL" id="MXO55255.1"/>
    </source>
</evidence>
<reference evidence="8 9" key="1">
    <citation type="submission" date="2019-12" db="EMBL/GenBank/DDBJ databases">
        <title>Genomic-based taxomic classification of the family Erythrobacteraceae.</title>
        <authorList>
            <person name="Xu L."/>
        </authorList>
    </citation>
    <scope>NUCLEOTIDE SEQUENCE [LARGE SCALE GENOMIC DNA]</scope>
    <source>
        <strain evidence="8 9">JCM 17802</strain>
    </source>
</reference>
<feature type="transmembrane region" description="Helical" evidence="6">
    <location>
        <begin position="56"/>
        <end position="75"/>
    </location>
</feature>
<dbReference type="OrthoDB" id="5329005at2"/>
<keyword evidence="3 6" id="KW-0812">Transmembrane</keyword>
<accession>A0A6I4SI69</accession>
<dbReference type="RefSeq" id="WP_160596597.1">
    <property type="nucleotide sequence ID" value="NZ_WTYS01000001.1"/>
</dbReference>
<evidence type="ECO:0000256" key="4">
    <source>
        <dbReference type="ARBA" id="ARBA00022989"/>
    </source>
</evidence>